<dbReference type="AlphaFoldDB" id="A0A1R1IBU3"/>
<dbReference type="OrthoDB" id="9786134at2"/>
<dbReference type="STRING" id="418702.BJN45_00500"/>
<name>A0A1R1IBU3_9RHOO</name>
<comment type="caution">
    <text evidence="2">The sequence shown here is derived from an EMBL/GenBank/DDBJ whole genome shotgun (WGS) entry which is preliminary data.</text>
</comment>
<sequence length="233" mass="25416">MAQISLFIGGIRPLPESGRPTGIYKQAASGPLELTGEGFVGDQQADRRVHGGPEKAVHLYPAGHYAVLARRFPEIADQLIPGSLGENLSTPDLDETSVRLGDIWRLGEARLQVCQPRNPCWKIDERFATDGMAAFIAEQRLTGWYWRVLTPGTVRPGDALICETAATASTLAAAMQLWQSHRPAIADLEALAATPGIATHWREKIEQRLGWLRANPDAPASAPKTFHVKPEQA</sequence>
<reference evidence="2 3" key="1">
    <citation type="submission" date="2016-10" db="EMBL/GenBank/DDBJ databases">
        <title>Alkaliphiles isolated from bioreactors.</title>
        <authorList>
            <person name="Salah Z."/>
            <person name="Rout S.P."/>
            <person name="Humphreys P.N."/>
        </authorList>
    </citation>
    <scope>NUCLEOTIDE SEQUENCE [LARGE SCALE GENOMIC DNA]</scope>
    <source>
        <strain evidence="2 3">ZS02</strain>
    </source>
</reference>
<dbReference type="InterPro" id="IPR005302">
    <property type="entry name" value="MoCF_Sase_C"/>
</dbReference>
<dbReference type="PROSITE" id="PS51340">
    <property type="entry name" value="MOSC"/>
    <property type="match status" value="1"/>
</dbReference>
<dbReference type="EMBL" id="MTHD01000001">
    <property type="protein sequence ID" value="OMG56155.1"/>
    <property type="molecule type" value="Genomic_DNA"/>
</dbReference>
<dbReference type="RefSeq" id="WP_076091030.1">
    <property type="nucleotide sequence ID" value="NZ_MTHD01000001.1"/>
</dbReference>
<protein>
    <recommendedName>
        <fullName evidence="1">MOSC domain-containing protein</fullName>
    </recommendedName>
</protein>
<keyword evidence="3" id="KW-1185">Reference proteome</keyword>
<dbReference type="GO" id="GO:0003824">
    <property type="term" value="F:catalytic activity"/>
    <property type="evidence" value="ECO:0007669"/>
    <property type="project" value="InterPro"/>
</dbReference>
<dbReference type="PANTHER" id="PTHR30212:SF2">
    <property type="entry name" value="PROTEIN YIIM"/>
    <property type="match status" value="1"/>
</dbReference>
<dbReference type="InterPro" id="IPR011037">
    <property type="entry name" value="Pyrv_Knase-like_insert_dom_sf"/>
</dbReference>
<dbReference type="InterPro" id="IPR052353">
    <property type="entry name" value="Benzoxazolinone_Detox_Enz"/>
</dbReference>
<dbReference type="Gene3D" id="2.40.33.20">
    <property type="entry name" value="PK beta-barrel domain-like"/>
    <property type="match status" value="1"/>
</dbReference>
<dbReference type="Proteomes" id="UP000187526">
    <property type="component" value="Unassembled WGS sequence"/>
</dbReference>
<gene>
    <name evidence="2" type="ORF">BJN45_00500</name>
</gene>
<organism evidence="2 3">
    <name type="scientific">Azonexus hydrophilus</name>
    <dbReference type="NCBI Taxonomy" id="418702"/>
    <lineage>
        <taxon>Bacteria</taxon>
        <taxon>Pseudomonadati</taxon>
        <taxon>Pseudomonadota</taxon>
        <taxon>Betaproteobacteria</taxon>
        <taxon>Rhodocyclales</taxon>
        <taxon>Azonexaceae</taxon>
        <taxon>Azonexus</taxon>
    </lineage>
</organism>
<proteinExistence type="predicted"/>
<accession>A0A1R1IBU3</accession>
<evidence type="ECO:0000313" key="3">
    <source>
        <dbReference type="Proteomes" id="UP000187526"/>
    </source>
</evidence>
<feature type="domain" description="MOSC" evidence="1">
    <location>
        <begin position="26"/>
        <end position="163"/>
    </location>
</feature>
<dbReference type="PANTHER" id="PTHR30212">
    <property type="entry name" value="PROTEIN YIIM"/>
    <property type="match status" value="1"/>
</dbReference>
<evidence type="ECO:0000313" key="2">
    <source>
        <dbReference type="EMBL" id="OMG56155.1"/>
    </source>
</evidence>
<evidence type="ECO:0000259" key="1">
    <source>
        <dbReference type="PROSITE" id="PS51340"/>
    </source>
</evidence>
<dbReference type="Pfam" id="PF03473">
    <property type="entry name" value="MOSC"/>
    <property type="match status" value="1"/>
</dbReference>
<dbReference type="GO" id="GO:0030170">
    <property type="term" value="F:pyridoxal phosphate binding"/>
    <property type="evidence" value="ECO:0007669"/>
    <property type="project" value="InterPro"/>
</dbReference>
<dbReference type="GO" id="GO:0030151">
    <property type="term" value="F:molybdenum ion binding"/>
    <property type="evidence" value="ECO:0007669"/>
    <property type="project" value="InterPro"/>
</dbReference>
<dbReference type="SUPFAM" id="SSF50800">
    <property type="entry name" value="PK beta-barrel domain-like"/>
    <property type="match status" value="1"/>
</dbReference>